<keyword evidence="1" id="KW-0732">Signal</keyword>
<reference evidence="3" key="1">
    <citation type="journal article" date="2011" name="Stand. Genomic Sci.">
        <title>Genome sequence of the filamentous, gliding Thiothrix nivea neotype strain (JP2(T)).</title>
        <authorList>
            <person name="Lapidus A."/>
            <person name="Nolan M."/>
            <person name="Lucas S."/>
            <person name="Glavina Del Rio T."/>
            <person name="Tice H."/>
            <person name="Cheng J.F."/>
            <person name="Tapia R."/>
            <person name="Han C."/>
            <person name="Goodwin L."/>
            <person name="Pitluck S."/>
            <person name="Liolios K."/>
            <person name="Pagani I."/>
            <person name="Ivanova N."/>
            <person name="Huntemann M."/>
            <person name="Mavromatis K."/>
            <person name="Mikhailova N."/>
            <person name="Pati A."/>
            <person name="Chen A."/>
            <person name="Palaniappan K."/>
            <person name="Land M."/>
            <person name="Brambilla E.M."/>
            <person name="Rohde M."/>
            <person name="Abt B."/>
            <person name="Verbarg S."/>
            <person name="Goker M."/>
            <person name="Bristow J."/>
            <person name="Eisen J.A."/>
            <person name="Markowitz V."/>
            <person name="Hugenholtz P."/>
            <person name="Kyrpides N.C."/>
            <person name="Klenk H.P."/>
            <person name="Woyke T."/>
        </authorList>
    </citation>
    <scope>NUCLEOTIDE SEQUENCE [LARGE SCALE GENOMIC DNA]</scope>
    <source>
        <strain evidence="3">ATCC 35100 / DSM 5205 / JP2</strain>
    </source>
</reference>
<name>A0A656HCD6_THINJ</name>
<protein>
    <submittedName>
        <fullName evidence="2">Uncharacterized protein</fullName>
    </submittedName>
</protein>
<keyword evidence="3" id="KW-1185">Reference proteome</keyword>
<sequence precursor="true">MRNGLKSVAVAMLLMATFPVAVTIAHADDWRKGAEGREVDCLLQVKGKTYLKGTCMYDADKDGSFRLFGDKYFVYLGTLDDGYANVSWNGKSQASHAQELLGEDFKRDGACWVGKQGKVCAWDKQPAKPKSSKKAAERIKFAKGAVSAVVSGKLSGFDDEKNFVIEVGKGQTMTVEQLDKKSAGTVSIYITDPKGENANDLDLSCHSRATVEPTLAGDYAIQLVECKKADPWSGKFTVKVTVK</sequence>
<dbReference type="OrthoDB" id="964913at2"/>
<proteinExistence type="predicted"/>
<feature type="signal peptide" evidence="1">
    <location>
        <begin position="1"/>
        <end position="27"/>
    </location>
</feature>
<accession>A0A656HCD6</accession>
<gene>
    <name evidence="2" type="ORF">Thini_1410</name>
</gene>
<dbReference type="EMBL" id="JH651384">
    <property type="protein sequence ID" value="EIJ34013.1"/>
    <property type="molecule type" value="Genomic_DNA"/>
</dbReference>
<dbReference type="Proteomes" id="UP000005317">
    <property type="component" value="Unassembled WGS sequence"/>
</dbReference>
<dbReference type="RefSeq" id="WP_002707956.1">
    <property type="nucleotide sequence ID" value="NZ_JH651384.1"/>
</dbReference>
<evidence type="ECO:0000313" key="2">
    <source>
        <dbReference type="EMBL" id="EIJ34013.1"/>
    </source>
</evidence>
<organism evidence="2 3">
    <name type="scientific">Thiothrix nivea (strain ATCC 35100 / DSM 5205 / JP2)</name>
    <dbReference type="NCBI Taxonomy" id="870187"/>
    <lineage>
        <taxon>Bacteria</taxon>
        <taxon>Pseudomonadati</taxon>
        <taxon>Pseudomonadota</taxon>
        <taxon>Gammaproteobacteria</taxon>
        <taxon>Thiotrichales</taxon>
        <taxon>Thiotrichaceae</taxon>
        <taxon>Thiothrix</taxon>
    </lineage>
</organism>
<dbReference type="Gene3D" id="2.60.120.380">
    <property type="match status" value="1"/>
</dbReference>
<dbReference type="AlphaFoldDB" id="A0A656HCD6"/>
<feature type="chain" id="PRO_5024800073" evidence="1">
    <location>
        <begin position="28"/>
        <end position="243"/>
    </location>
</feature>
<evidence type="ECO:0000256" key="1">
    <source>
        <dbReference type="SAM" id="SignalP"/>
    </source>
</evidence>
<evidence type="ECO:0000313" key="3">
    <source>
        <dbReference type="Proteomes" id="UP000005317"/>
    </source>
</evidence>